<feature type="non-terminal residue" evidence="1">
    <location>
        <position position="1"/>
    </location>
</feature>
<dbReference type="Proteomes" id="UP000887116">
    <property type="component" value="Unassembled WGS sequence"/>
</dbReference>
<evidence type="ECO:0000313" key="1">
    <source>
        <dbReference type="EMBL" id="GFR02632.1"/>
    </source>
</evidence>
<evidence type="ECO:0000313" key="2">
    <source>
        <dbReference type="Proteomes" id="UP000887116"/>
    </source>
</evidence>
<sequence>STFGKGLSVGYGISESISSTSRVQIISEKGLHKERRSFHGLTRLNCNQSTEVRNYLTCLDATDFSTKLFTFVAVSSGISEEKLLEKVGHGVAQTCLIWFRKGLRFLGNTVEDMWLSVENVRVASSEGDTSLRVEAIPDGPLQVTNLNLKLK</sequence>
<protein>
    <submittedName>
        <fullName evidence="1">HNOBA domain-containing protein</fullName>
    </submittedName>
</protein>
<organism evidence="1 2">
    <name type="scientific">Trichonephila clavata</name>
    <name type="common">Joro spider</name>
    <name type="synonym">Nephila clavata</name>
    <dbReference type="NCBI Taxonomy" id="2740835"/>
    <lineage>
        <taxon>Eukaryota</taxon>
        <taxon>Metazoa</taxon>
        <taxon>Ecdysozoa</taxon>
        <taxon>Arthropoda</taxon>
        <taxon>Chelicerata</taxon>
        <taxon>Arachnida</taxon>
        <taxon>Araneae</taxon>
        <taxon>Araneomorphae</taxon>
        <taxon>Entelegynae</taxon>
        <taxon>Araneoidea</taxon>
        <taxon>Nephilidae</taxon>
        <taxon>Trichonephila</taxon>
    </lineage>
</organism>
<gene>
    <name evidence="1" type="primary">AVEN_63486_1</name>
    <name evidence="1" type="ORF">TNCT_52371</name>
</gene>
<reference evidence="1" key="1">
    <citation type="submission" date="2020-07" db="EMBL/GenBank/DDBJ databases">
        <title>Multicomponent nature underlies the extraordinary mechanical properties of spider dragline silk.</title>
        <authorList>
            <person name="Kono N."/>
            <person name="Nakamura H."/>
            <person name="Mori M."/>
            <person name="Yoshida Y."/>
            <person name="Ohtoshi R."/>
            <person name="Malay A.D."/>
            <person name="Moran D.A.P."/>
            <person name="Tomita M."/>
            <person name="Numata K."/>
            <person name="Arakawa K."/>
        </authorList>
    </citation>
    <scope>NUCLEOTIDE SEQUENCE</scope>
</reference>
<accession>A0A8X6LBS2</accession>
<dbReference type="AlphaFoldDB" id="A0A8X6LBS2"/>
<dbReference type="OrthoDB" id="6127067at2759"/>
<keyword evidence="2" id="KW-1185">Reference proteome</keyword>
<proteinExistence type="predicted"/>
<dbReference type="EMBL" id="BMAO01015570">
    <property type="protein sequence ID" value="GFR02632.1"/>
    <property type="molecule type" value="Genomic_DNA"/>
</dbReference>
<name>A0A8X6LBS2_TRICU</name>
<comment type="caution">
    <text evidence="1">The sequence shown here is derived from an EMBL/GenBank/DDBJ whole genome shotgun (WGS) entry which is preliminary data.</text>
</comment>